<gene>
    <name evidence="1" type="ORF">niasHT_038462</name>
</gene>
<sequence>MVANMDDFQDINETFKDFVTPDTCPARSFFQVFKLPKNALVMIDAVAFVPGSEAYAEVALPKNALVMIDAVEKMDARQACNSCFFCGQALLVNNQTLYVSGQIGMEPGKTELVPGGARAEAKQAMTNIGELLQAG</sequence>
<keyword evidence="2" id="KW-1185">Reference proteome</keyword>
<dbReference type="Gene3D" id="3.30.1330.40">
    <property type="entry name" value="RutC-like"/>
    <property type="match status" value="2"/>
</dbReference>
<dbReference type="SUPFAM" id="SSF55298">
    <property type="entry name" value="YjgF-like"/>
    <property type="match status" value="2"/>
</dbReference>
<dbReference type="AlphaFoldDB" id="A0ABD2IT40"/>
<protein>
    <submittedName>
        <fullName evidence="1">Uncharacterized protein</fullName>
    </submittedName>
</protein>
<dbReference type="Pfam" id="PF01042">
    <property type="entry name" value="Ribonuc_L-PSP"/>
    <property type="match status" value="2"/>
</dbReference>
<evidence type="ECO:0000313" key="1">
    <source>
        <dbReference type="EMBL" id="KAL3082396.1"/>
    </source>
</evidence>
<dbReference type="PANTHER" id="PTHR11803:SF39">
    <property type="entry name" value="2-IMINOBUTANOATE_2-IMINOPROPANOATE DEAMINASE"/>
    <property type="match status" value="1"/>
</dbReference>
<accession>A0ABD2IT40</accession>
<dbReference type="InterPro" id="IPR035959">
    <property type="entry name" value="RutC-like_sf"/>
</dbReference>
<dbReference type="PANTHER" id="PTHR11803">
    <property type="entry name" value="2-IMINOBUTANOATE/2-IMINOPROPANOATE DEAMINASE RIDA"/>
    <property type="match status" value="1"/>
</dbReference>
<comment type="caution">
    <text evidence="1">The sequence shown here is derived from an EMBL/GenBank/DDBJ whole genome shotgun (WGS) entry which is preliminary data.</text>
</comment>
<dbReference type="Proteomes" id="UP001620626">
    <property type="component" value="Unassembled WGS sequence"/>
</dbReference>
<dbReference type="CDD" id="cd00448">
    <property type="entry name" value="YjgF_YER057c_UK114_family"/>
    <property type="match status" value="2"/>
</dbReference>
<proteinExistence type="predicted"/>
<reference evidence="1 2" key="1">
    <citation type="submission" date="2024-10" db="EMBL/GenBank/DDBJ databases">
        <authorList>
            <person name="Kim D."/>
        </authorList>
    </citation>
    <scope>NUCLEOTIDE SEQUENCE [LARGE SCALE GENOMIC DNA]</scope>
    <source>
        <strain evidence="1">BH-2024</strain>
    </source>
</reference>
<name>A0ABD2IT40_9BILA</name>
<organism evidence="1 2">
    <name type="scientific">Heterodera trifolii</name>
    <dbReference type="NCBI Taxonomy" id="157864"/>
    <lineage>
        <taxon>Eukaryota</taxon>
        <taxon>Metazoa</taxon>
        <taxon>Ecdysozoa</taxon>
        <taxon>Nematoda</taxon>
        <taxon>Chromadorea</taxon>
        <taxon>Rhabditida</taxon>
        <taxon>Tylenchina</taxon>
        <taxon>Tylenchomorpha</taxon>
        <taxon>Tylenchoidea</taxon>
        <taxon>Heteroderidae</taxon>
        <taxon>Heteroderinae</taxon>
        <taxon>Heterodera</taxon>
    </lineage>
</organism>
<dbReference type="InterPro" id="IPR006175">
    <property type="entry name" value="YjgF/YER057c/UK114"/>
</dbReference>
<dbReference type="EMBL" id="JBICBT010001110">
    <property type="protein sequence ID" value="KAL3082396.1"/>
    <property type="molecule type" value="Genomic_DNA"/>
</dbReference>
<evidence type="ECO:0000313" key="2">
    <source>
        <dbReference type="Proteomes" id="UP001620626"/>
    </source>
</evidence>